<feature type="transmembrane region" description="Helical" evidence="2">
    <location>
        <begin position="15"/>
        <end position="34"/>
    </location>
</feature>
<dbReference type="STRING" id="351605.Gura_0791"/>
<dbReference type="HOGENOM" id="CLU_1347317_0_0_7"/>
<name>A5GBN9_GEOUR</name>
<keyword evidence="1" id="KW-0175">Coiled coil</keyword>
<keyword evidence="2" id="KW-1133">Transmembrane helix</keyword>
<feature type="coiled-coil region" evidence="1">
    <location>
        <begin position="115"/>
        <end position="153"/>
    </location>
</feature>
<evidence type="ECO:0000256" key="1">
    <source>
        <dbReference type="SAM" id="Coils"/>
    </source>
</evidence>
<protein>
    <submittedName>
        <fullName evidence="3">Uncharacterized protein</fullName>
    </submittedName>
</protein>
<keyword evidence="2" id="KW-0812">Transmembrane</keyword>
<evidence type="ECO:0000256" key="2">
    <source>
        <dbReference type="SAM" id="Phobius"/>
    </source>
</evidence>
<feature type="transmembrane region" description="Helical" evidence="2">
    <location>
        <begin position="41"/>
        <end position="61"/>
    </location>
</feature>
<keyword evidence="2" id="KW-0472">Membrane</keyword>
<sequence>MKVIKRLYKWSIEPWPLHLFPVFVSVHLFSLRIFQSHNQIINSNFSAAFQIIGGLIIIWVINSNLGIVSKTSIKNSIFDWLKRFPLIAKQKSVNLQVDSLLSASGIYDARLIPGHKNTEEKVEFLLQEVNRIHDKIDKTRDELKRDIRTSEDRISIKINTIKTDINEINTNLKAAIVGGVKAEALGVLTVAYGIAIPIIYKIA</sequence>
<evidence type="ECO:0000313" key="4">
    <source>
        <dbReference type="Proteomes" id="UP000006695"/>
    </source>
</evidence>
<dbReference type="RefSeq" id="WP_011937723.1">
    <property type="nucleotide sequence ID" value="NC_009483.1"/>
</dbReference>
<reference evidence="3 4" key="1">
    <citation type="submission" date="2007-05" db="EMBL/GenBank/DDBJ databases">
        <title>Complete sequence of Geobacter uraniireducens Rf4.</title>
        <authorList>
            <consortium name="US DOE Joint Genome Institute"/>
            <person name="Copeland A."/>
            <person name="Lucas S."/>
            <person name="Lapidus A."/>
            <person name="Barry K."/>
            <person name="Detter J.C."/>
            <person name="Glavina del Rio T."/>
            <person name="Hammon N."/>
            <person name="Israni S."/>
            <person name="Dalin E."/>
            <person name="Tice H."/>
            <person name="Pitluck S."/>
            <person name="Chertkov O."/>
            <person name="Brettin T."/>
            <person name="Bruce D."/>
            <person name="Han C."/>
            <person name="Schmutz J."/>
            <person name="Larimer F."/>
            <person name="Land M."/>
            <person name="Hauser L."/>
            <person name="Kyrpides N."/>
            <person name="Mikhailova N."/>
            <person name="Shelobolina E."/>
            <person name="Aklujkar M."/>
            <person name="Lovley D."/>
            <person name="Richardson P."/>
        </authorList>
    </citation>
    <scope>NUCLEOTIDE SEQUENCE [LARGE SCALE GENOMIC DNA]</scope>
    <source>
        <strain evidence="3 4">Rf4</strain>
    </source>
</reference>
<dbReference type="Proteomes" id="UP000006695">
    <property type="component" value="Chromosome"/>
</dbReference>
<organism evidence="3 4">
    <name type="scientific">Geotalea uraniireducens (strain Rf4)</name>
    <name type="common">Geobacter uraniireducens</name>
    <dbReference type="NCBI Taxonomy" id="351605"/>
    <lineage>
        <taxon>Bacteria</taxon>
        <taxon>Pseudomonadati</taxon>
        <taxon>Thermodesulfobacteriota</taxon>
        <taxon>Desulfuromonadia</taxon>
        <taxon>Geobacterales</taxon>
        <taxon>Geobacteraceae</taxon>
        <taxon>Geotalea</taxon>
    </lineage>
</organism>
<dbReference type="AlphaFoldDB" id="A5GBN9"/>
<keyword evidence="4" id="KW-1185">Reference proteome</keyword>
<dbReference type="EMBL" id="CP000698">
    <property type="protein sequence ID" value="ABQ24999.1"/>
    <property type="molecule type" value="Genomic_DNA"/>
</dbReference>
<evidence type="ECO:0000313" key="3">
    <source>
        <dbReference type="EMBL" id="ABQ24999.1"/>
    </source>
</evidence>
<gene>
    <name evidence="3" type="ordered locus">Gura_0791</name>
</gene>
<proteinExistence type="predicted"/>
<dbReference type="KEGG" id="gur:Gura_0791"/>
<accession>A5GBN9</accession>